<proteinExistence type="predicted"/>
<organism evidence="1">
    <name type="scientific">viral metagenome</name>
    <dbReference type="NCBI Taxonomy" id="1070528"/>
    <lineage>
        <taxon>unclassified sequences</taxon>
        <taxon>metagenomes</taxon>
        <taxon>organismal metagenomes</taxon>
    </lineage>
</organism>
<name>A0A6C0B494_9ZZZZ</name>
<dbReference type="AlphaFoldDB" id="A0A6C0B494"/>
<dbReference type="EMBL" id="MN739053">
    <property type="protein sequence ID" value="QHS86349.1"/>
    <property type="molecule type" value="Genomic_DNA"/>
</dbReference>
<evidence type="ECO:0000313" key="1">
    <source>
        <dbReference type="EMBL" id="QHS86349.1"/>
    </source>
</evidence>
<reference evidence="1" key="1">
    <citation type="journal article" date="2020" name="Nature">
        <title>Giant virus diversity and host interactions through global metagenomics.</title>
        <authorList>
            <person name="Schulz F."/>
            <person name="Roux S."/>
            <person name="Paez-Espino D."/>
            <person name="Jungbluth S."/>
            <person name="Walsh D.A."/>
            <person name="Denef V.J."/>
            <person name="McMahon K.D."/>
            <person name="Konstantinidis K.T."/>
            <person name="Eloe-Fadrosh E.A."/>
            <person name="Kyrpides N.C."/>
            <person name="Woyke T."/>
        </authorList>
    </citation>
    <scope>NUCLEOTIDE SEQUENCE</scope>
    <source>
        <strain evidence="1">GVMAG-M-3300009187-29</strain>
    </source>
</reference>
<accession>A0A6C0B494</accession>
<sequence>MSISESIPLKSLIDESEYVNNTDSIRKLKHSTKIRDDVRRLDIFKTQNADLFKESPERFLELAVEEAPFLYNNYMDLFHKMIKDELDLTIMTKLLIVLKMIEDSAVDQYKGSVMVGKVLKELYIDSAMKRGDNLDKQYEDEKPKIIEGQSISWKQYKNNGP</sequence>
<protein>
    <submittedName>
        <fullName evidence="1">Uncharacterized protein</fullName>
    </submittedName>
</protein>